<name>A0ABV0UQC3_9TELE</name>
<keyword evidence="2" id="KW-1185">Reference proteome</keyword>
<sequence>MADCVPFLGVEDLREVLTAVLHRKASKVQECRPLKVTNYLKAEAVRLARQLPSNLCHRDVEELVQRMERQLGGTNRTCIHGRPFFQHLTDIPSTDREAKALFRPLEL</sequence>
<accession>A0ABV0UQC3</accession>
<protein>
    <submittedName>
        <fullName evidence="1">Uncharacterized protein</fullName>
    </submittedName>
</protein>
<dbReference type="Proteomes" id="UP001482620">
    <property type="component" value="Unassembled WGS sequence"/>
</dbReference>
<evidence type="ECO:0000313" key="2">
    <source>
        <dbReference type="Proteomes" id="UP001482620"/>
    </source>
</evidence>
<reference evidence="1 2" key="1">
    <citation type="submission" date="2021-06" db="EMBL/GenBank/DDBJ databases">
        <authorList>
            <person name="Palmer J.M."/>
        </authorList>
    </citation>
    <scope>NUCLEOTIDE SEQUENCE [LARGE SCALE GENOMIC DNA]</scope>
    <source>
        <strain evidence="2">if_2019</strain>
        <tissue evidence="1">Muscle</tissue>
    </source>
</reference>
<organism evidence="1 2">
    <name type="scientific">Ilyodon furcidens</name>
    <name type="common">goldbreast splitfin</name>
    <dbReference type="NCBI Taxonomy" id="33524"/>
    <lineage>
        <taxon>Eukaryota</taxon>
        <taxon>Metazoa</taxon>
        <taxon>Chordata</taxon>
        <taxon>Craniata</taxon>
        <taxon>Vertebrata</taxon>
        <taxon>Euteleostomi</taxon>
        <taxon>Actinopterygii</taxon>
        <taxon>Neopterygii</taxon>
        <taxon>Teleostei</taxon>
        <taxon>Neoteleostei</taxon>
        <taxon>Acanthomorphata</taxon>
        <taxon>Ovalentaria</taxon>
        <taxon>Atherinomorphae</taxon>
        <taxon>Cyprinodontiformes</taxon>
        <taxon>Goodeidae</taxon>
        <taxon>Ilyodon</taxon>
    </lineage>
</organism>
<dbReference type="EMBL" id="JAHRIQ010081724">
    <property type="protein sequence ID" value="MEQ2247412.1"/>
    <property type="molecule type" value="Genomic_DNA"/>
</dbReference>
<evidence type="ECO:0000313" key="1">
    <source>
        <dbReference type="EMBL" id="MEQ2247412.1"/>
    </source>
</evidence>
<gene>
    <name evidence="1" type="ORF">ILYODFUR_009086</name>
</gene>
<proteinExistence type="predicted"/>
<comment type="caution">
    <text evidence="1">The sequence shown here is derived from an EMBL/GenBank/DDBJ whole genome shotgun (WGS) entry which is preliminary data.</text>
</comment>